<evidence type="ECO:0000256" key="9">
    <source>
        <dbReference type="ARBA" id="ARBA00022753"/>
    </source>
</evidence>
<evidence type="ECO:0000256" key="7">
    <source>
        <dbReference type="ARBA" id="ARBA00022490"/>
    </source>
</evidence>
<reference evidence="16 17" key="1">
    <citation type="journal article" date="2013" name="Front. Plant Sci.">
        <title>The Reference Genome of the Halophytic Plant Eutrema salsugineum.</title>
        <authorList>
            <person name="Yang R."/>
            <person name="Jarvis D.E."/>
            <person name="Chen H."/>
            <person name="Beilstein M.A."/>
            <person name="Grimwood J."/>
            <person name="Jenkins J."/>
            <person name="Shu S."/>
            <person name="Prochnik S."/>
            <person name="Xin M."/>
            <person name="Ma C."/>
            <person name="Schmutz J."/>
            <person name="Wing R.A."/>
            <person name="Mitchell-Olds T."/>
            <person name="Schumaker K.S."/>
            <person name="Wang X."/>
        </authorList>
    </citation>
    <scope>NUCLEOTIDE SEQUENCE [LARGE SCALE GENOMIC DNA]</scope>
</reference>
<dbReference type="AlphaFoldDB" id="V4LJD5"/>
<dbReference type="InterPro" id="IPR027267">
    <property type="entry name" value="AH/BAR_dom_sf"/>
</dbReference>
<dbReference type="KEGG" id="eus:EUTSA_v10013051mg"/>
<evidence type="ECO:0000313" key="16">
    <source>
        <dbReference type="EMBL" id="ESQ42532.1"/>
    </source>
</evidence>
<evidence type="ECO:0000256" key="12">
    <source>
        <dbReference type="ARBA" id="ARBA00023136"/>
    </source>
</evidence>
<dbReference type="GO" id="GO:0051604">
    <property type="term" value="P:protein maturation"/>
    <property type="evidence" value="ECO:0007669"/>
    <property type="project" value="UniProtKB-ARBA"/>
</dbReference>
<keyword evidence="8" id="KW-0597">Phosphoprotein</keyword>
<feature type="compositionally biased region" description="Low complexity" evidence="14">
    <location>
        <begin position="137"/>
        <end position="153"/>
    </location>
</feature>
<keyword evidence="10" id="KW-0653">Protein transport</keyword>
<dbReference type="GO" id="GO:0030904">
    <property type="term" value="C:retromer complex"/>
    <property type="evidence" value="ECO:0007669"/>
    <property type="project" value="UniProtKB-ARBA"/>
</dbReference>
<sequence>MMGSENADGFEETNLNAPREEMENLVLGVNGDAAGGDGPLTRSEVNGDSSNSGYRSAMSTLSNVRDPLSPLPTVLTPADSDPLLAPSSFSDFRSLGSKPNSSDNSYIEPPSYADVIFSPFDENSDSEINGAEDSSRHSLSSDSLSRSPSSSSSDYIKITVSNPQKEQETSNSIVPGGNTYITYQITTRTNLPDFGLSEFSVRRRFRDVVTLADRLAESYRGFCIPPRPDKSVVESQVMQKQEFVEQRRVALEKYLRRLSAHPVIRNSEELKVFLQVQGKLPLPTSTDVASRMLDGAVKLPKQLFGEGGASAVPVHEVVQPARGGRDLLRLFKELRQSVSNDWGGSKPPVVEEDKEFLEKKEKMHDLEQQIINASQQAESLVKAQQDMGETMGELGLAFIKLTKFENEEAVFNSQRTRATDMKSLATAAVKASRFYRELNSQTVKHLDTLHEYLGMMMAVQGAFADRSSALLTVQTLLSELSSLQARAEKLEAASSKVFGGDKSRIRKIEELKETIKVTEDAKNVAIREYERIKDNNRSEVERLDGERRADFMNMMKGFVVNQVGYAEKISNVWAKVAEETSQYDREKQIS</sequence>
<evidence type="ECO:0000313" key="17">
    <source>
        <dbReference type="Proteomes" id="UP000030689"/>
    </source>
</evidence>
<dbReference type="GO" id="GO:0005829">
    <property type="term" value="C:cytosol"/>
    <property type="evidence" value="ECO:0007669"/>
    <property type="project" value="UniProtKB-ARBA"/>
</dbReference>
<evidence type="ECO:0000256" key="14">
    <source>
        <dbReference type="SAM" id="MobiDB-lite"/>
    </source>
</evidence>
<dbReference type="FunFam" id="1.20.1270.60:FF:000081">
    <property type="entry name" value="Sorting nexin 2B"/>
    <property type="match status" value="1"/>
</dbReference>
<feature type="region of interest" description="Disordered" evidence="14">
    <location>
        <begin position="1"/>
        <end position="75"/>
    </location>
</feature>
<dbReference type="eggNOG" id="KOG2273">
    <property type="taxonomic scope" value="Eukaryota"/>
</dbReference>
<evidence type="ECO:0000256" key="11">
    <source>
        <dbReference type="ARBA" id="ARBA00023034"/>
    </source>
</evidence>
<organism evidence="16 17">
    <name type="scientific">Eutrema salsugineum</name>
    <name type="common">Saltwater cress</name>
    <name type="synonym">Sisymbrium salsugineum</name>
    <dbReference type="NCBI Taxonomy" id="72664"/>
    <lineage>
        <taxon>Eukaryota</taxon>
        <taxon>Viridiplantae</taxon>
        <taxon>Streptophyta</taxon>
        <taxon>Embryophyta</taxon>
        <taxon>Tracheophyta</taxon>
        <taxon>Spermatophyta</taxon>
        <taxon>Magnoliopsida</taxon>
        <taxon>eudicotyledons</taxon>
        <taxon>Gunneridae</taxon>
        <taxon>Pentapetalae</taxon>
        <taxon>rosids</taxon>
        <taxon>malvids</taxon>
        <taxon>Brassicales</taxon>
        <taxon>Brassicaceae</taxon>
        <taxon>Eutremeae</taxon>
        <taxon>Eutrema</taxon>
    </lineage>
</organism>
<dbReference type="Proteomes" id="UP000030689">
    <property type="component" value="Unassembled WGS sequence"/>
</dbReference>
<dbReference type="SMART" id="SM00312">
    <property type="entry name" value="PX"/>
    <property type="match status" value="1"/>
</dbReference>
<dbReference type="GO" id="GO:0090351">
    <property type="term" value="P:seedling development"/>
    <property type="evidence" value="ECO:0007669"/>
    <property type="project" value="UniProtKB-ARBA"/>
</dbReference>
<dbReference type="CDD" id="cd07596">
    <property type="entry name" value="BAR_SNX"/>
    <property type="match status" value="1"/>
</dbReference>
<evidence type="ECO:0000256" key="5">
    <source>
        <dbReference type="ARBA" id="ARBA00010883"/>
    </source>
</evidence>
<feature type="compositionally biased region" description="Polar residues" evidence="14">
    <location>
        <begin position="43"/>
        <end position="63"/>
    </location>
</feature>
<keyword evidence="11" id="KW-0333">Golgi apparatus</keyword>
<keyword evidence="12" id="KW-0472">Membrane</keyword>
<dbReference type="GO" id="GO:0015031">
    <property type="term" value="P:protein transport"/>
    <property type="evidence" value="ECO:0007669"/>
    <property type="project" value="UniProtKB-KW"/>
</dbReference>
<dbReference type="Pfam" id="PF09325">
    <property type="entry name" value="Vps5"/>
    <property type="match status" value="1"/>
</dbReference>
<dbReference type="InterPro" id="IPR001683">
    <property type="entry name" value="PX_dom"/>
</dbReference>
<accession>V4LJD5</accession>
<dbReference type="GO" id="GO:0035091">
    <property type="term" value="F:phosphatidylinositol binding"/>
    <property type="evidence" value="ECO:0007669"/>
    <property type="project" value="InterPro"/>
</dbReference>
<keyword evidence="7" id="KW-0963">Cytoplasm</keyword>
<gene>
    <name evidence="16" type="ORF">EUTSA_v10013051mg</name>
</gene>
<keyword evidence="9" id="KW-0967">Endosome</keyword>
<dbReference type="OrthoDB" id="271164at2759"/>
<dbReference type="InterPro" id="IPR015404">
    <property type="entry name" value="Vps5_C"/>
</dbReference>
<feature type="coiled-coil region" evidence="13">
    <location>
        <begin position="473"/>
        <end position="546"/>
    </location>
</feature>
<protein>
    <recommendedName>
        <fullName evidence="15">PX domain-containing protein</fullName>
    </recommendedName>
</protein>
<comment type="similarity">
    <text evidence="5">Belongs to the sorting nexin family.</text>
</comment>
<dbReference type="SUPFAM" id="SSF64268">
    <property type="entry name" value="PX domain"/>
    <property type="match status" value="1"/>
</dbReference>
<feature type="domain" description="PX" evidence="15">
    <location>
        <begin position="161"/>
        <end position="280"/>
    </location>
</feature>
<dbReference type="OMA" id="MLVNHRK"/>
<dbReference type="PROSITE" id="PS50195">
    <property type="entry name" value="PX"/>
    <property type="match status" value="1"/>
</dbReference>
<dbReference type="Gene3D" id="3.30.1520.10">
    <property type="entry name" value="Phox-like domain"/>
    <property type="match status" value="1"/>
</dbReference>
<evidence type="ECO:0000256" key="3">
    <source>
        <dbReference type="ARBA" id="ARBA00004496"/>
    </source>
</evidence>
<dbReference type="EMBL" id="KI517464">
    <property type="protein sequence ID" value="ESQ42532.1"/>
    <property type="molecule type" value="Genomic_DNA"/>
</dbReference>
<evidence type="ECO:0000256" key="6">
    <source>
        <dbReference type="ARBA" id="ARBA00022448"/>
    </source>
</evidence>
<feature type="coiled-coil region" evidence="13">
    <location>
        <begin position="349"/>
        <end position="383"/>
    </location>
</feature>
<comment type="subcellular location">
    <subcellularLocation>
        <location evidence="3">Cytoplasm</location>
    </subcellularLocation>
    <subcellularLocation>
        <location evidence="1">Endosome membrane</location>
        <topology evidence="1">Peripheral membrane protein</topology>
        <orientation evidence="1">Cytoplasmic side</orientation>
    </subcellularLocation>
    <subcellularLocation>
        <location evidence="4">Golgi apparatus</location>
        <location evidence="4">trans-Golgi network membrane</location>
        <topology evidence="4">Peripheral membrane protein</topology>
        <orientation evidence="4">Cytoplasmic side</orientation>
    </subcellularLocation>
    <subcellularLocation>
        <location evidence="2">Prevacuolar compartment membrane</location>
        <topology evidence="2">Peripheral membrane protein</topology>
        <orientation evidence="2">Cytoplasmic side</orientation>
    </subcellularLocation>
</comment>
<dbReference type="STRING" id="72664.V4LJD5"/>
<dbReference type="Gene3D" id="1.20.1270.60">
    <property type="entry name" value="Arfaptin homology (AH) domain/BAR domain"/>
    <property type="match status" value="1"/>
</dbReference>
<keyword evidence="6" id="KW-0813">Transport</keyword>
<keyword evidence="13" id="KW-0175">Coiled coil</keyword>
<name>V4LJD5_EUTSA</name>
<evidence type="ECO:0000256" key="1">
    <source>
        <dbReference type="ARBA" id="ARBA00004125"/>
    </source>
</evidence>
<evidence type="ECO:0000256" key="2">
    <source>
        <dbReference type="ARBA" id="ARBA00004179"/>
    </source>
</evidence>
<evidence type="ECO:0000256" key="13">
    <source>
        <dbReference type="SAM" id="Coils"/>
    </source>
</evidence>
<dbReference type="GO" id="GO:0005794">
    <property type="term" value="C:Golgi apparatus"/>
    <property type="evidence" value="ECO:0007669"/>
    <property type="project" value="UniProtKB-SubCell"/>
</dbReference>
<evidence type="ECO:0000259" key="15">
    <source>
        <dbReference type="PROSITE" id="PS50195"/>
    </source>
</evidence>
<proteinExistence type="inferred from homology"/>
<dbReference type="GO" id="GO:0032585">
    <property type="term" value="C:multivesicular body membrane"/>
    <property type="evidence" value="ECO:0007669"/>
    <property type="project" value="UniProtKB-ARBA"/>
</dbReference>
<evidence type="ECO:0000256" key="4">
    <source>
        <dbReference type="ARBA" id="ARBA00004546"/>
    </source>
</evidence>
<keyword evidence="17" id="KW-1185">Reference proteome</keyword>
<evidence type="ECO:0000256" key="10">
    <source>
        <dbReference type="ARBA" id="ARBA00022927"/>
    </source>
</evidence>
<dbReference type="Gramene" id="ESQ42532">
    <property type="protein sequence ID" value="ESQ42532"/>
    <property type="gene ID" value="EUTSA_v10013051mg"/>
</dbReference>
<dbReference type="PANTHER" id="PTHR46757">
    <property type="entry name" value="SORTING NEXIN-RELATED"/>
    <property type="match status" value="1"/>
</dbReference>
<evidence type="ECO:0000256" key="8">
    <source>
        <dbReference type="ARBA" id="ARBA00022553"/>
    </source>
</evidence>
<feature type="region of interest" description="Disordered" evidence="14">
    <location>
        <begin position="123"/>
        <end position="155"/>
    </location>
</feature>
<dbReference type="InterPro" id="IPR036871">
    <property type="entry name" value="PX_dom_sf"/>
</dbReference>
<dbReference type="InterPro" id="IPR044279">
    <property type="entry name" value="SNX2A/B"/>
</dbReference>
<dbReference type="CDD" id="cd06865">
    <property type="entry name" value="PX_SNX_like"/>
    <property type="match status" value="1"/>
</dbReference>
<dbReference type="PANTHER" id="PTHR46757:SF11">
    <property type="entry name" value="SORTING NEXIN 2A"/>
    <property type="match status" value="1"/>
</dbReference>
<dbReference type="Pfam" id="PF00787">
    <property type="entry name" value="PX"/>
    <property type="match status" value="1"/>
</dbReference>
<dbReference type="FunFam" id="3.30.1520.10:FF:000059">
    <property type="entry name" value="Sorting nexin 2B"/>
    <property type="match status" value="1"/>
</dbReference>